<protein>
    <recommendedName>
        <fullName evidence="1">Enoyl reductase (ER) domain-containing protein</fullName>
    </recommendedName>
</protein>
<dbReference type="InterPro" id="IPR020843">
    <property type="entry name" value="ER"/>
</dbReference>
<dbReference type="InterPro" id="IPR051397">
    <property type="entry name" value="Zn-ADH-like_protein"/>
</dbReference>
<dbReference type="EMBL" id="UINC01001622">
    <property type="protein sequence ID" value="SUZ85141.1"/>
    <property type="molecule type" value="Genomic_DNA"/>
</dbReference>
<dbReference type="InterPro" id="IPR002364">
    <property type="entry name" value="Quin_OxRdtase/zeta-crystal_CS"/>
</dbReference>
<dbReference type="SUPFAM" id="SSF51735">
    <property type="entry name" value="NAD(P)-binding Rossmann-fold domains"/>
    <property type="match status" value="1"/>
</dbReference>
<sequence>MNNMKAYVLRRHGKPAVLQPTDVLVPELKHEQVRVNIECIGLNYAEIMARKGFYGWAPQMPYTLGMEAYGSIEAIGDGVSARAVGDKVIIGTQYGCYAEKFVGHWQTTAPAIEQFTPEENAAFFVNFSTAWVGLFEMAKLLEGESVLIQAAAGGVGTAAMQMAKALGCTVYGTVSNREKARLVQDLGIDHAINYLDEDFEESVMKLTDGQGVDVIQEMVGGDVFKKSVRILKPLGRIIVMGYASMDLKKWNPISWYKTWKGVPKANLMDMSKRVYSMMAFHLGYLMKDEVIMDRVIQGLSEFVIKHNLRPVVGQTFSFDEIPKAHELMESRKSMGKIVITV</sequence>
<dbReference type="InterPro" id="IPR011032">
    <property type="entry name" value="GroES-like_sf"/>
</dbReference>
<proteinExistence type="predicted"/>
<dbReference type="InterPro" id="IPR036291">
    <property type="entry name" value="NAD(P)-bd_dom_sf"/>
</dbReference>
<dbReference type="GO" id="GO:0008270">
    <property type="term" value="F:zinc ion binding"/>
    <property type="evidence" value="ECO:0007669"/>
    <property type="project" value="InterPro"/>
</dbReference>
<dbReference type="InterPro" id="IPR013154">
    <property type="entry name" value="ADH-like_N"/>
</dbReference>
<dbReference type="Pfam" id="PF00107">
    <property type="entry name" value="ADH_zinc_N"/>
    <property type="match status" value="1"/>
</dbReference>
<dbReference type="PANTHER" id="PTHR43677:SF4">
    <property type="entry name" value="QUINONE OXIDOREDUCTASE-LIKE PROTEIN 2"/>
    <property type="match status" value="1"/>
</dbReference>
<dbReference type="SUPFAM" id="SSF50129">
    <property type="entry name" value="GroES-like"/>
    <property type="match status" value="1"/>
</dbReference>
<accession>A0A381R0A5</accession>
<dbReference type="Gene3D" id="3.90.180.10">
    <property type="entry name" value="Medium-chain alcohol dehydrogenases, catalytic domain"/>
    <property type="match status" value="1"/>
</dbReference>
<feature type="domain" description="Enoyl reductase (ER)" evidence="1">
    <location>
        <begin position="13"/>
        <end position="339"/>
    </location>
</feature>
<dbReference type="InterPro" id="IPR013149">
    <property type="entry name" value="ADH-like_C"/>
</dbReference>
<dbReference type="AlphaFoldDB" id="A0A381R0A5"/>
<name>A0A381R0A5_9ZZZZ</name>
<gene>
    <name evidence="2" type="ORF">METZ01_LOCUS37995</name>
</gene>
<dbReference type="GO" id="GO:0016491">
    <property type="term" value="F:oxidoreductase activity"/>
    <property type="evidence" value="ECO:0007669"/>
    <property type="project" value="InterPro"/>
</dbReference>
<dbReference type="PROSITE" id="PS01162">
    <property type="entry name" value="QOR_ZETA_CRYSTAL"/>
    <property type="match status" value="1"/>
</dbReference>
<dbReference type="Gene3D" id="3.40.50.720">
    <property type="entry name" value="NAD(P)-binding Rossmann-like Domain"/>
    <property type="match status" value="1"/>
</dbReference>
<evidence type="ECO:0000313" key="2">
    <source>
        <dbReference type="EMBL" id="SUZ85141.1"/>
    </source>
</evidence>
<dbReference type="SMART" id="SM00829">
    <property type="entry name" value="PKS_ER"/>
    <property type="match status" value="1"/>
</dbReference>
<dbReference type="PANTHER" id="PTHR43677">
    <property type="entry name" value="SHORT-CHAIN DEHYDROGENASE/REDUCTASE"/>
    <property type="match status" value="1"/>
</dbReference>
<dbReference type="CDD" id="cd08241">
    <property type="entry name" value="QOR1"/>
    <property type="match status" value="1"/>
</dbReference>
<evidence type="ECO:0000259" key="1">
    <source>
        <dbReference type="SMART" id="SM00829"/>
    </source>
</evidence>
<reference evidence="2" key="1">
    <citation type="submission" date="2018-05" db="EMBL/GenBank/DDBJ databases">
        <authorList>
            <person name="Lanie J.A."/>
            <person name="Ng W.-L."/>
            <person name="Kazmierczak K.M."/>
            <person name="Andrzejewski T.M."/>
            <person name="Davidsen T.M."/>
            <person name="Wayne K.J."/>
            <person name="Tettelin H."/>
            <person name="Glass J.I."/>
            <person name="Rusch D."/>
            <person name="Podicherti R."/>
            <person name="Tsui H.-C.T."/>
            <person name="Winkler M.E."/>
        </authorList>
    </citation>
    <scope>NUCLEOTIDE SEQUENCE</scope>
</reference>
<organism evidence="2">
    <name type="scientific">marine metagenome</name>
    <dbReference type="NCBI Taxonomy" id="408172"/>
    <lineage>
        <taxon>unclassified sequences</taxon>
        <taxon>metagenomes</taxon>
        <taxon>ecological metagenomes</taxon>
    </lineage>
</organism>
<dbReference type="Pfam" id="PF08240">
    <property type="entry name" value="ADH_N"/>
    <property type="match status" value="1"/>
</dbReference>